<gene>
    <name evidence="9" type="primary">lspA</name>
    <name evidence="12" type="ORF">SAMN06264868_1247</name>
</gene>
<evidence type="ECO:0000256" key="2">
    <source>
        <dbReference type="ARBA" id="ARBA00022475"/>
    </source>
</evidence>
<evidence type="ECO:0000256" key="8">
    <source>
        <dbReference type="ARBA" id="ARBA00023136"/>
    </source>
</evidence>
<comment type="similarity">
    <text evidence="1 9 11">Belongs to the peptidase A8 family.</text>
</comment>
<comment type="caution">
    <text evidence="12">The sequence shown here is derived from an EMBL/GenBank/DDBJ whole genome shotgun (WGS) entry which is preliminary data.</text>
</comment>
<comment type="function">
    <text evidence="9 10">This protein specifically catalyzes the removal of signal peptides from prolipoproteins.</text>
</comment>
<reference evidence="12" key="1">
    <citation type="submission" date="2017-05" db="EMBL/GenBank/DDBJ databases">
        <authorList>
            <person name="Varghese N."/>
            <person name="Submissions S."/>
        </authorList>
    </citation>
    <scope>NUCLEOTIDE SEQUENCE</scope>
    <source>
        <strain evidence="12">DSM 18763</strain>
    </source>
</reference>
<evidence type="ECO:0000313" key="13">
    <source>
        <dbReference type="Proteomes" id="UP001157947"/>
    </source>
</evidence>
<dbReference type="EMBL" id="FXTX01000024">
    <property type="protein sequence ID" value="SMP21709.1"/>
    <property type="molecule type" value="Genomic_DNA"/>
</dbReference>
<evidence type="ECO:0000256" key="6">
    <source>
        <dbReference type="ARBA" id="ARBA00022801"/>
    </source>
</evidence>
<keyword evidence="6 9" id="KW-0378">Hydrolase</keyword>
<dbReference type="Proteomes" id="UP001157947">
    <property type="component" value="Unassembled WGS sequence"/>
</dbReference>
<evidence type="ECO:0000313" key="12">
    <source>
        <dbReference type="EMBL" id="SMP21709.1"/>
    </source>
</evidence>
<feature type="transmembrane region" description="Helical" evidence="9">
    <location>
        <begin position="90"/>
        <end position="109"/>
    </location>
</feature>
<dbReference type="PRINTS" id="PR00781">
    <property type="entry name" value="LIPOSIGPTASE"/>
</dbReference>
<comment type="catalytic activity">
    <reaction evidence="9 10">
        <text>Release of signal peptides from bacterial membrane prolipoproteins. Hydrolyzes -Xaa-Yaa-Zaa-|-(S,diacylglyceryl)Cys-, in which Xaa is hydrophobic (preferably Leu), and Yaa (Ala or Ser) and Zaa (Gly or Ala) have small, neutral side chains.</text>
        <dbReference type="EC" id="3.4.23.36"/>
    </reaction>
</comment>
<evidence type="ECO:0000256" key="1">
    <source>
        <dbReference type="ARBA" id="ARBA00006139"/>
    </source>
</evidence>
<evidence type="ECO:0000256" key="10">
    <source>
        <dbReference type="RuleBase" id="RU000594"/>
    </source>
</evidence>
<evidence type="ECO:0000256" key="9">
    <source>
        <dbReference type="HAMAP-Rule" id="MF_00161"/>
    </source>
</evidence>
<dbReference type="AlphaFoldDB" id="A0AA45WPN3"/>
<dbReference type="GO" id="GO:0006508">
    <property type="term" value="P:proteolysis"/>
    <property type="evidence" value="ECO:0007669"/>
    <property type="project" value="UniProtKB-KW"/>
</dbReference>
<evidence type="ECO:0000256" key="5">
    <source>
        <dbReference type="ARBA" id="ARBA00022750"/>
    </source>
</evidence>
<dbReference type="NCBIfam" id="TIGR00077">
    <property type="entry name" value="lspA"/>
    <property type="match status" value="1"/>
</dbReference>
<evidence type="ECO:0000256" key="7">
    <source>
        <dbReference type="ARBA" id="ARBA00022989"/>
    </source>
</evidence>
<dbReference type="GO" id="GO:0005886">
    <property type="term" value="C:plasma membrane"/>
    <property type="evidence" value="ECO:0007669"/>
    <property type="project" value="UniProtKB-SubCell"/>
</dbReference>
<proteinExistence type="inferred from homology"/>
<dbReference type="PROSITE" id="PS00855">
    <property type="entry name" value="SPASE_II"/>
    <property type="match status" value="1"/>
</dbReference>
<keyword evidence="3 9" id="KW-0645">Protease</keyword>
<dbReference type="GO" id="GO:0004190">
    <property type="term" value="F:aspartic-type endopeptidase activity"/>
    <property type="evidence" value="ECO:0007669"/>
    <property type="project" value="UniProtKB-UniRule"/>
</dbReference>
<comment type="caution">
    <text evidence="9">Lacks conserved residue(s) required for the propagation of feature annotation.</text>
</comment>
<keyword evidence="5 9" id="KW-0064">Aspartyl protease</keyword>
<keyword evidence="13" id="KW-1185">Reference proteome</keyword>
<keyword evidence="2 9" id="KW-1003">Cell membrane</keyword>
<dbReference type="NCBIfam" id="NF011360">
    <property type="entry name" value="PRK14779.1"/>
    <property type="match status" value="1"/>
</dbReference>
<dbReference type="PANTHER" id="PTHR33695">
    <property type="entry name" value="LIPOPROTEIN SIGNAL PEPTIDASE"/>
    <property type="match status" value="1"/>
</dbReference>
<feature type="active site" evidence="9">
    <location>
        <position position="137"/>
    </location>
</feature>
<dbReference type="EC" id="3.4.23.36" evidence="9"/>
<organism evidence="12 13">
    <name type="scientific">Venenivibrio stagnispumantis</name>
    <dbReference type="NCBI Taxonomy" id="407998"/>
    <lineage>
        <taxon>Bacteria</taxon>
        <taxon>Pseudomonadati</taxon>
        <taxon>Aquificota</taxon>
        <taxon>Aquificia</taxon>
        <taxon>Aquificales</taxon>
        <taxon>Hydrogenothermaceae</taxon>
        <taxon>Venenivibrio</taxon>
    </lineage>
</organism>
<accession>A0AA45WPN3</accession>
<comment type="pathway">
    <text evidence="9">Protein modification; lipoprotein biosynthesis (signal peptide cleavage).</text>
</comment>
<dbReference type="Pfam" id="PF01252">
    <property type="entry name" value="Peptidase_A8"/>
    <property type="match status" value="1"/>
</dbReference>
<keyword evidence="7 9" id="KW-1133">Transmembrane helix</keyword>
<sequence length="163" mass="18605">MKFRLFLIITVFIIAIDLITKNIAEKVLADKVITVIPNFFDLVLVWNKGAAFGILSEAPEYVRRFILITSSFIAGIITTFYAYKKNNDLSNLEIISLSLIAGGAIGNLYDRLFIGEVRDFLDFYIKEHHWPAFNIADASITIGIALFVLYELFLKRKENEYKA</sequence>
<dbReference type="PANTHER" id="PTHR33695:SF1">
    <property type="entry name" value="LIPOPROTEIN SIGNAL PEPTIDASE"/>
    <property type="match status" value="1"/>
</dbReference>
<comment type="subcellular location">
    <subcellularLocation>
        <location evidence="9">Cell membrane</location>
        <topology evidence="9">Multi-pass membrane protein</topology>
    </subcellularLocation>
</comment>
<dbReference type="InterPro" id="IPR001872">
    <property type="entry name" value="Peptidase_A8"/>
</dbReference>
<keyword evidence="8 9" id="KW-0472">Membrane</keyword>
<feature type="transmembrane region" description="Helical" evidence="9">
    <location>
        <begin position="129"/>
        <end position="153"/>
    </location>
</feature>
<name>A0AA45WPN3_9AQUI</name>
<evidence type="ECO:0000256" key="4">
    <source>
        <dbReference type="ARBA" id="ARBA00022692"/>
    </source>
</evidence>
<keyword evidence="4 9" id="KW-0812">Transmembrane</keyword>
<evidence type="ECO:0000256" key="11">
    <source>
        <dbReference type="RuleBase" id="RU004181"/>
    </source>
</evidence>
<dbReference type="RefSeq" id="WP_265134888.1">
    <property type="nucleotide sequence ID" value="NZ_FXTX01000024.1"/>
</dbReference>
<dbReference type="HAMAP" id="MF_00161">
    <property type="entry name" value="LspA"/>
    <property type="match status" value="1"/>
</dbReference>
<feature type="active site" evidence="9">
    <location>
        <position position="119"/>
    </location>
</feature>
<evidence type="ECO:0000256" key="3">
    <source>
        <dbReference type="ARBA" id="ARBA00022670"/>
    </source>
</evidence>
<protein>
    <recommendedName>
        <fullName evidence="9">Lipoprotein signal peptidase</fullName>
        <ecNumber evidence="9">3.4.23.36</ecNumber>
    </recommendedName>
    <alternativeName>
        <fullName evidence="9">Prolipoprotein signal peptidase</fullName>
    </alternativeName>
    <alternativeName>
        <fullName evidence="9">Signal peptidase II</fullName>
        <shortName evidence="9">SPase II</shortName>
    </alternativeName>
</protein>
<feature type="transmembrane region" description="Helical" evidence="9">
    <location>
        <begin position="65"/>
        <end position="83"/>
    </location>
</feature>